<dbReference type="RefSeq" id="WP_051765112.1">
    <property type="nucleotide sequence ID" value="NZ_CP034550.1"/>
</dbReference>
<dbReference type="Proteomes" id="UP000325787">
    <property type="component" value="Chromosome"/>
</dbReference>
<evidence type="ECO:0000313" key="2">
    <source>
        <dbReference type="EMBL" id="QFZ19830.1"/>
    </source>
</evidence>
<gene>
    <name evidence="2" type="ORF">EKG83_22510</name>
</gene>
<feature type="transmembrane region" description="Helical" evidence="1">
    <location>
        <begin position="175"/>
        <end position="198"/>
    </location>
</feature>
<sequence length="310" mass="32813">MTTTADLTERYVDATLRRLPARLRPDVERELRASIADAVDAHVDGGADPKEAERAALTALGDPVRLAAGYADRPLHLVGPAHYPDYQRLLAVLMATAVPVVAAVVGLVGVRRGEPVADVLLGALGAAATAGGHIAIWTTVLFALLERASRRPSARPWTPDRLPEPTSRRARRTELAAATAALVVGVSLVLLSPTISTVTGADGAPIGPLSPWLWETRFVHLFTALLVVALGLVHLKHHVRWSAPVAALVDVACAVALVWLVANDRVLNPAFVEAAGWSDGVVRAIHTSLCALAALTVLHAVREAAVHIRR</sequence>
<dbReference type="NCBIfam" id="NF038403">
    <property type="entry name" value="perm_prefix_1"/>
    <property type="match status" value="1"/>
</dbReference>
<organism evidence="2 3">
    <name type="scientific">Saccharothrix syringae</name>
    <name type="common">Nocardiopsis syringae</name>
    <dbReference type="NCBI Taxonomy" id="103733"/>
    <lineage>
        <taxon>Bacteria</taxon>
        <taxon>Bacillati</taxon>
        <taxon>Actinomycetota</taxon>
        <taxon>Actinomycetes</taxon>
        <taxon>Pseudonocardiales</taxon>
        <taxon>Pseudonocardiaceae</taxon>
        <taxon>Saccharothrix</taxon>
    </lineage>
</organism>
<evidence type="ECO:0000313" key="3">
    <source>
        <dbReference type="Proteomes" id="UP000325787"/>
    </source>
</evidence>
<dbReference type="AlphaFoldDB" id="A0A5Q0H1Z9"/>
<dbReference type="InterPro" id="IPR047928">
    <property type="entry name" value="Perm_prefix_1"/>
</dbReference>
<keyword evidence="1" id="KW-0472">Membrane</keyword>
<feature type="transmembrane region" description="Helical" evidence="1">
    <location>
        <begin position="120"/>
        <end position="145"/>
    </location>
</feature>
<reference evidence="3" key="1">
    <citation type="journal article" date="2021" name="Curr. Microbiol.">
        <title>Complete genome of nocamycin-producing strain Saccharothrix syringae NRRL B-16468 reveals the biosynthetic potential for secondary metabolites.</title>
        <authorList>
            <person name="Mo X."/>
            <person name="Yang S."/>
        </authorList>
    </citation>
    <scope>NUCLEOTIDE SEQUENCE [LARGE SCALE GENOMIC DNA]</scope>
    <source>
        <strain evidence="3">ATCC 51364 / DSM 43886 / JCM 6844 / KCTC 9398 / NBRC 14523 / NRRL B-16468 / INA 2240</strain>
    </source>
</reference>
<feature type="transmembrane region" description="Helical" evidence="1">
    <location>
        <begin position="242"/>
        <end position="261"/>
    </location>
</feature>
<protein>
    <submittedName>
        <fullName evidence="2">Uncharacterized protein</fullName>
    </submittedName>
</protein>
<keyword evidence="1" id="KW-0812">Transmembrane</keyword>
<evidence type="ECO:0000256" key="1">
    <source>
        <dbReference type="SAM" id="Phobius"/>
    </source>
</evidence>
<dbReference type="OrthoDB" id="3171769at2"/>
<feature type="transmembrane region" description="Helical" evidence="1">
    <location>
        <begin position="281"/>
        <end position="301"/>
    </location>
</feature>
<name>A0A5Q0H1Z9_SACSY</name>
<dbReference type="EMBL" id="CP034550">
    <property type="protein sequence ID" value="QFZ19830.1"/>
    <property type="molecule type" value="Genomic_DNA"/>
</dbReference>
<feature type="transmembrane region" description="Helical" evidence="1">
    <location>
        <begin position="89"/>
        <end position="108"/>
    </location>
</feature>
<keyword evidence="3" id="KW-1185">Reference proteome</keyword>
<feature type="transmembrane region" description="Helical" evidence="1">
    <location>
        <begin position="218"/>
        <end position="235"/>
    </location>
</feature>
<proteinExistence type="predicted"/>
<accession>A0A5Q0H1Z9</accession>
<dbReference type="KEGG" id="ssyi:EKG83_22510"/>
<keyword evidence="1" id="KW-1133">Transmembrane helix</keyword>